<evidence type="ECO:0000313" key="2">
    <source>
        <dbReference type="Proteomes" id="UP000250078"/>
    </source>
</evidence>
<keyword evidence="2" id="KW-1185">Reference proteome</keyword>
<dbReference type="Proteomes" id="UP000250078">
    <property type="component" value="Unassembled WGS sequence"/>
</dbReference>
<organism evidence="1 2">
    <name type="scientific">Cenococcum geophilum 1.58</name>
    <dbReference type="NCBI Taxonomy" id="794803"/>
    <lineage>
        <taxon>Eukaryota</taxon>
        <taxon>Fungi</taxon>
        <taxon>Dikarya</taxon>
        <taxon>Ascomycota</taxon>
        <taxon>Pezizomycotina</taxon>
        <taxon>Dothideomycetes</taxon>
        <taxon>Pleosporomycetidae</taxon>
        <taxon>Gloniales</taxon>
        <taxon>Gloniaceae</taxon>
        <taxon>Cenococcum</taxon>
    </lineage>
</organism>
<gene>
    <name evidence="1" type="ORF">K441DRAFT_671077</name>
</gene>
<keyword evidence="1" id="KW-0378">Hydrolase</keyword>
<proteinExistence type="predicted"/>
<name>A0ACC8ELM5_9PEZI</name>
<dbReference type="EMBL" id="KV748264">
    <property type="protein sequence ID" value="OCK87258.1"/>
    <property type="molecule type" value="Genomic_DNA"/>
</dbReference>
<protein>
    <submittedName>
        <fullName evidence="1">Glycoside hydrolase family 16 protein</fullName>
    </submittedName>
</protein>
<sequence>MISPGPALIFAFFLHINLGFSQNATLLKDNSPNCSCYVVETGNTPSYFQYHRFWDFRNVATTKNQYTVTPPAVNNSQDAGDELAPDQAFLNSSAWNADWGIQNWGKPSTSDFPVRMQNSPANVYIQQNNASSYASDYDTYLALRTVRLEDFQSSAEVENEQKNLMHASLRVKARVVGDKGAVAGFFTFYDDNNESDIEILTDDPVDMIRYTNQPSVDDSGNAISQSSLNPSNLPSWDTWRTHRIDWLAARSFWYLDGVEAANNTYSVPRKPSGLTMNMWSDGGEWSGNMSVGGSAEYHIQWIELVFNTSGPVEGPGYRKREEEAAAIEKRKSKGCQVVCRVDGVKDAGFPEVAHVSAAGLGVVPLLSSWRLVVVVGLVAIVMEL</sequence>
<evidence type="ECO:0000313" key="1">
    <source>
        <dbReference type="EMBL" id="OCK87258.1"/>
    </source>
</evidence>
<reference evidence="1 2" key="1">
    <citation type="journal article" date="2016" name="Nat. Commun.">
        <title>Ectomycorrhizal ecology is imprinted in the genome of the dominant symbiotic fungus Cenococcum geophilum.</title>
        <authorList>
            <consortium name="DOE Joint Genome Institute"/>
            <person name="Peter M."/>
            <person name="Kohler A."/>
            <person name="Ohm R.A."/>
            <person name="Kuo A."/>
            <person name="Krutzmann J."/>
            <person name="Morin E."/>
            <person name="Arend M."/>
            <person name="Barry K.W."/>
            <person name="Binder M."/>
            <person name="Choi C."/>
            <person name="Clum A."/>
            <person name="Copeland A."/>
            <person name="Grisel N."/>
            <person name="Haridas S."/>
            <person name="Kipfer T."/>
            <person name="LaButti K."/>
            <person name="Lindquist E."/>
            <person name="Lipzen A."/>
            <person name="Maire R."/>
            <person name="Meier B."/>
            <person name="Mihaltcheva S."/>
            <person name="Molinier V."/>
            <person name="Murat C."/>
            <person name="Poggeler S."/>
            <person name="Quandt C.A."/>
            <person name="Sperisen C."/>
            <person name="Tritt A."/>
            <person name="Tisserant E."/>
            <person name="Crous P.W."/>
            <person name="Henrissat B."/>
            <person name="Nehls U."/>
            <person name="Egli S."/>
            <person name="Spatafora J.W."/>
            <person name="Grigoriev I.V."/>
            <person name="Martin F.M."/>
        </authorList>
    </citation>
    <scope>NUCLEOTIDE SEQUENCE [LARGE SCALE GENOMIC DNA]</scope>
    <source>
        <strain evidence="1 2">1.58</strain>
    </source>
</reference>
<accession>A0ACC8ELM5</accession>